<keyword evidence="5 8" id="KW-0067">ATP-binding</keyword>
<feature type="domain" description="ABC transporter" evidence="7">
    <location>
        <begin position="2"/>
        <end position="239"/>
    </location>
</feature>
<gene>
    <name evidence="8" type="ORF">EDD76_108100</name>
</gene>
<dbReference type="SMART" id="SM00382">
    <property type="entry name" value="AAA"/>
    <property type="match status" value="1"/>
</dbReference>
<dbReference type="GO" id="GO:0005886">
    <property type="term" value="C:plasma membrane"/>
    <property type="evidence" value="ECO:0007669"/>
    <property type="project" value="UniProtKB-SubCell"/>
</dbReference>
<dbReference type="InterPro" id="IPR030679">
    <property type="entry name" value="ABC_ATPase_HisP-typ"/>
</dbReference>
<keyword evidence="2" id="KW-0813">Transport</keyword>
<evidence type="ECO:0000256" key="1">
    <source>
        <dbReference type="ARBA" id="ARBA00004202"/>
    </source>
</evidence>
<evidence type="ECO:0000256" key="4">
    <source>
        <dbReference type="ARBA" id="ARBA00022741"/>
    </source>
</evidence>
<evidence type="ECO:0000256" key="6">
    <source>
        <dbReference type="ARBA" id="ARBA00023136"/>
    </source>
</evidence>
<name>A0A4R1QX06_9FIRM</name>
<dbReference type="SUPFAM" id="SSF52540">
    <property type="entry name" value="P-loop containing nucleoside triphosphate hydrolases"/>
    <property type="match status" value="1"/>
</dbReference>
<dbReference type="CDD" id="cd03262">
    <property type="entry name" value="ABC_HisP_GlnQ"/>
    <property type="match status" value="1"/>
</dbReference>
<evidence type="ECO:0000313" key="8">
    <source>
        <dbReference type="EMBL" id="TCL57565.1"/>
    </source>
</evidence>
<comment type="subcellular location">
    <subcellularLocation>
        <location evidence="1">Cell membrane</location>
        <topology evidence="1">Peripheral membrane protein</topology>
    </subcellularLocation>
</comment>
<dbReference type="InterPro" id="IPR017871">
    <property type="entry name" value="ABC_transporter-like_CS"/>
</dbReference>
<evidence type="ECO:0000256" key="2">
    <source>
        <dbReference type="ARBA" id="ARBA00022448"/>
    </source>
</evidence>
<dbReference type="InterPro" id="IPR003439">
    <property type="entry name" value="ABC_transporter-like_ATP-bd"/>
</dbReference>
<dbReference type="Proteomes" id="UP000295718">
    <property type="component" value="Unassembled WGS sequence"/>
</dbReference>
<keyword evidence="3" id="KW-1003">Cell membrane</keyword>
<reference evidence="8 9" key="1">
    <citation type="submission" date="2019-03" db="EMBL/GenBank/DDBJ databases">
        <title>Genomic Encyclopedia of Type Strains, Phase IV (KMG-IV): sequencing the most valuable type-strain genomes for metagenomic binning, comparative biology and taxonomic classification.</title>
        <authorList>
            <person name="Goeker M."/>
        </authorList>
    </citation>
    <scope>NUCLEOTIDE SEQUENCE [LARGE SCALE GENOMIC DNA]</scope>
    <source>
        <strain evidence="8 9">DSM 100556</strain>
    </source>
</reference>
<organism evidence="8 9">
    <name type="scientific">Kineothrix alysoides</name>
    <dbReference type="NCBI Taxonomy" id="1469948"/>
    <lineage>
        <taxon>Bacteria</taxon>
        <taxon>Bacillati</taxon>
        <taxon>Bacillota</taxon>
        <taxon>Clostridia</taxon>
        <taxon>Lachnospirales</taxon>
        <taxon>Lachnospiraceae</taxon>
        <taxon>Kineothrix</taxon>
    </lineage>
</organism>
<dbReference type="PROSITE" id="PS50893">
    <property type="entry name" value="ABC_TRANSPORTER_2"/>
    <property type="match status" value="1"/>
</dbReference>
<dbReference type="Gene3D" id="3.40.50.300">
    <property type="entry name" value="P-loop containing nucleotide triphosphate hydrolases"/>
    <property type="match status" value="1"/>
</dbReference>
<keyword evidence="4" id="KW-0547">Nucleotide-binding</keyword>
<keyword evidence="9" id="KW-1185">Reference proteome</keyword>
<dbReference type="STRING" id="1469948.GCA_000732725_02068"/>
<sequence>MIDIRGVQKSFKNTVVLKGVNLTVEEGETVALIGSSGSGKSTLLRCINLLEIPDQGSIAIGDYKFKAHDISRHTKKEVRKRTSMVFQSFGLFENKTALENVTEALIVVQKKKKNEAIEIGRFYLDKVGMLNRADYYPTALSGGQKQRVAIARALALNPQIILFDEPTSALDPELVQEVLQVIKQASDERMTMLIVTHEMDFAREVSDKVAFMDDGIVLEVAPPEKLFFHPEHERTKQFIDRYMQRFSYTI</sequence>
<dbReference type="RefSeq" id="WP_031390760.1">
    <property type="nucleotide sequence ID" value="NZ_JPNB01000001.1"/>
</dbReference>
<dbReference type="InterPro" id="IPR003593">
    <property type="entry name" value="AAA+_ATPase"/>
</dbReference>
<keyword evidence="6" id="KW-0472">Membrane</keyword>
<dbReference type="OrthoDB" id="9804199at2"/>
<dbReference type="PANTHER" id="PTHR43166">
    <property type="entry name" value="AMINO ACID IMPORT ATP-BINDING PROTEIN"/>
    <property type="match status" value="1"/>
</dbReference>
<evidence type="ECO:0000313" key="9">
    <source>
        <dbReference type="Proteomes" id="UP000295718"/>
    </source>
</evidence>
<dbReference type="GO" id="GO:0016887">
    <property type="term" value="F:ATP hydrolysis activity"/>
    <property type="evidence" value="ECO:0007669"/>
    <property type="project" value="InterPro"/>
</dbReference>
<dbReference type="Pfam" id="PF00005">
    <property type="entry name" value="ABC_tran"/>
    <property type="match status" value="1"/>
</dbReference>
<evidence type="ECO:0000256" key="5">
    <source>
        <dbReference type="ARBA" id="ARBA00022840"/>
    </source>
</evidence>
<accession>A0A4R1QX06</accession>
<dbReference type="PROSITE" id="PS00211">
    <property type="entry name" value="ABC_TRANSPORTER_1"/>
    <property type="match status" value="1"/>
</dbReference>
<comment type="caution">
    <text evidence="8">The sequence shown here is derived from an EMBL/GenBank/DDBJ whole genome shotgun (WGS) entry which is preliminary data.</text>
</comment>
<dbReference type="GO" id="GO:0015424">
    <property type="term" value="F:ABC-type amino acid transporter activity"/>
    <property type="evidence" value="ECO:0007669"/>
    <property type="project" value="InterPro"/>
</dbReference>
<evidence type="ECO:0000259" key="7">
    <source>
        <dbReference type="PROSITE" id="PS50893"/>
    </source>
</evidence>
<dbReference type="InterPro" id="IPR027417">
    <property type="entry name" value="P-loop_NTPase"/>
</dbReference>
<dbReference type="PIRSF" id="PIRSF039085">
    <property type="entry name" value="ABC_ATPase_HisP"/>
    <property type="match status" value="1"/>
</dbReference>
<protein>
    <submittedName>
        <fullName evidence="8">Amino acid ABC transporter ATP-binding protein (PAAT family)</fullName>
    </submittedName>
</protein>
<dbReference type="AlphaFoldDB" id="A0A4R1QX06"/>
<dbReference type="PANTHER" id="PTHR43166:SF35">
    <property type="entry name" value="L-CYSTINE IMPORT ATP-BINDING PROTEIN TCYN"/>
    <property type="match status" value="1"/>
</dbReference>
<evidence type="ECO:0000256" key="3">
    <source>
        <dbReference type="ARBA" id="ARBA00022475"/>
    </source>
</evidence>
<dbReference type="InterPro" id="IPR050086">
    <property type="entry name" value="MetN_ABC_transporter-like"/>
</dbReference>
<proteinExistence type="predicted"/>
<dbReference type="EMBL" id="SLUO01000008">
    <property type="protein sequence ID" value="TCL57565.1"/>
    <property type="molecule type" value="Genomic_DNA"/>
</dbReference>
<dbReference type="GO" id="GO:0005524">
    <property type="term" value="F:ATP binding"/>
    <property type="evidence" value="ECO:0007669"/>
    <property type="project" value="UniProtKB-KW"/>
</dbReference>